<evidence type="ECO:0000259" key="3">
    <source>
        <dbReference type="PROSITE" id="PS50994"/>
    </source>
</evidence>
<evidence type="ECO:0000256" key="2">
    <source>
        <dbReference type="SAM" id="MobiDB-lite"/>
    </source>
</evidence>
<dbReference type="GO" id="GO:0015074">
    <property type="term" value="P:DNA integration"/>
    <property type="evidence" value="ECO:0007669"/>
    <property type="project" value="InterPro"/>
</dbReference>
<proteinExistence type="predicted"/>
<dbReference type="PROSITE" id="PS50994">
    <property type="entry name" value="INTEGRASE"/>
    <property type="match status" value="1"/>
</dbReference>
<dbReference type="GO" id="GO:0003723">
    <property type="term" value="F:RNA binding"/>
    <property type="evidence" value="ECO:0007669"/>
    <property type="project" value="UniProtKB-KW"/>
</dbReference>
<dbReference type="Proteomes" id="UP000630445">
    <property type="component" value="Unassembled WGS sequence"/>
</dbReference>
<dbReference type="Gene3D" id="3.30.420.10">
    <property type="entry name" value="Ribonuclease H-like superfamily/Ribonuclease H"/>
    <property type="match status" value="1"/>
</dbReference>
<gene>
    <name evidence="4" type="ORF">CNMCM5793_008000</name>
</gene>
<dbReference type="SUPFAM" id="SSF53098">
    <property type="entry name" value="Ribonuclease H-like"/>
    <property type="match status" value="1"/>
</dbReference>
<dbReference type="OrthoDB" id="4368574at2759"/>
<dbReference type="EMBL" id="JACBAD010001484">
    <property type="protein sequence ID" value="KAF7139759.1"/>
    <property type="molecule type" value="Genomic_DNA"/>
</dbReference>
<dbReference type="AlphaFoldDB" id="A0A8H6PI65"/>
<name>A0A8H6PI65_9EURO</name>
<feature type="compositionally biased region" description="Basic and acidic residues" evidence="2">
    <location>
        <begin position="242"/>
        <end position="258"/>
    </location>
</feature>
<dbReference type="InterPro" id="IPR012337">
    <property type="entry name" value="RNaseH-like_sf"/>
</dbReference>
<dbReference type="InterPro" id="IPR036397">
    <property type="entry name" value="RNaseH_sf"/>
</dbReference>
<reference evidence="4" key="1">
    <citation type="submission" date="2020-06" db="EMBL/GenBank/DDBJ databases">
        <title>Draft genome sequences of strains closely related to Aspergillus parafelis and Aspergillus hiratsukae.</title>
        <authorList>
            <person name="Dos Santos R.A.C."/>
            <person name="Rivero-Menendez O."/>
            <person name="Steenwyk J.L."/>
            <person name="Mead M.E."/>
            <person name="Goldman G.H."/>
            <person name="Alastruey-Izquierdo A."/>
            <person name="Rokas A."/>
        </authorList>
    </citation>
    <scope>NUCLEOTIDE SEQUENCE</scope>
    <source>
        <strain evidence="4">CNM-CM5793</strain>
    </source>
</reference>
<sequence length="480" mass="53883">MSARNAWDTLRTCWIDAYQGPPDYLVHDAGKNFTSAEFKQLASSMSIKVKEVPVESHNSVGKVERYHAPLRRAYEIPREELKDEHIDKEMILQMAVKAINDSAGPDGIIPTLLVFGAYPRMTEMDPPSPPVVKRAEAIRAATKEVRRLHAERQVNDALAMRNGPNIVTTLNLPLQSDVRVWREKGGWKGPYKLLAVDGETCIVDMPHGATKFRSTIVKPYYKEENPEGDEGQRHVVAEDDQVDRNSDAEATEEPEKPVEIQQRGRGRPPGSKNKPKQQATVRRSNRQKAANLQDLEDQFINAIQEGKEVSMALMTNKERADMELSVKLRNEGVITTPGLPFEQSQNKEIEGLIAKGVFDFVQYDPPKHAGIRIFNSRLVNEIKGKATNTPFEKSRLVVQAYNDEGKEMILTQSPTIQRASQRVIIALAPSLSGKKISLSIRDITQAYAQSWLYGNRYTGSLKLEPIGGQHTTSIIRKSLR</sequence>
<keyword evidence="1" id="KW-0694">RNA-binding</keyword>
<dbReference type="GO" id="GO:0005634">
    <property type="term" value="C:nucleus"/>
    <property type="evidence" value="ECO:0007669"/>
    <property type="project" value="UniProtKB-ARBA"/>
</dbReference>
<feature type="domain" description="Integrase catalytic" evidence="3">
    <location>
        <begin position="1"/>
        <end position="127"/>
    </location>
</feature>
<feature type="compositionally biased region" description="Polar residues" evidence="2">
    <location>
        <begin position="276"/>
        <end position="290"/>
    </location>
</feature>
<feature type="region of interest" description="Disordered" evidence="2">
    <location>
        <begin position="242"/>
        <end position="293"/>
    </location>
</feature>
<comment type="caution">
    <text evidence="4">The sequence shown here is derived from an EMBL/GenBank/DDBJ whole genome shotgun (WGS) entry which is preliminary data.</text>
</comment>
<evidence type="ECO:0000313" key="5">
    <source>
        <dbReference type="Proteomes" id="UP000630445"/>
    </source>
</evidence>
<evidence type="ECO:0000256" key="1">
    <source>
        <dbReference type="ARBA" id="ARBA00022884"/>
    </source>
</evidence>
<dbReference type="InterPro" id="IPR001584">
    <property type="entry name" value="Integrase_cat-core"/>
</dbReference>
<accession>A0A8H6PI65</accession>
<protein>
    <recommendedName>
        <fullName evidence="3">Integrase catalytic domain-containing protein</fullName>
    </recommendedName>
</protein>
<evidence type="ECO:0000313" key="4">
    <source>
        <dbReference type="EMBL" id="KAF7139759.1"/>
    </source>
</evidence>
<keyword evidence="5" id="KW-1185">Reference proteome</keyword>
<organism evidence="4 5">
    <name type="scientific">Aspergillus hiratsukae</name>
    <dbReference type="NCBI Taxonomy" id="1194566"/>
    <lineage>
        <taxon>Eukaryota</taxon>
        <taxon>Fungi</taxon>
        <taxon>Dikarya</taxon>
        <taxon>Ascomycota</taxon>
        <taxon>Pezizomycotina</taxon>
        <taxon>Eurotiomycetes</taxon>
        <taxon>Eurotiomycetidae</taxon>
        <taxon>Eurotiales</taxon>
        <taxon>Aspergillaceae</taxon>
        <taxon>Aspergillus</taxon>
        <taxon>Aspergillus subgen. Fumigati</taxon>
    </lineage>
</organism>